<feature type="domain" description="CCHC-type" evidence="3">
    <location>
        <begin position="248"/>
        <end position="261"/>
    </location>
</feature>
<dbReference type="InterPro" id="IPR005162">
    <property type="entry name" value="Retrotrans_gag_dom"/>
</dbReference>
<dbReference type="PANTHER" id="PTHR33194:SF4">
    <property type="entry name" value="CCHC-TYPE DOMAIN-CONTAINING PROTEIN"/>
    <property type="match status" value="1"/>
</dbReference>
<dbReference type="Pfam" id="PF00098">
    <property type="entry name" value="zf-CCHC"/>
    <property type="match status" value="1"/>
</dbReference>
<sequence>MANQNVTIQQVNETASTPIFPKFVTPDFFTPGVKNCITFLQEYNRCANSNHWGDDNKIAHLGNFLRGNAYTWYIDYLKNPTNASNTWTDISNDFQRHFGGTTATLAAKHQLRNRKQQIDETVLKYYYELLELANQVNPTNPIAELAEYFLEGLQPGLKADFMLLCPNPDELNSEIFRAAVFKLSNIQEMRIRDEIQQRSLQSLATKSVNTTTNRFNNLQISEPPPSGRRDTQPYRRIPPRTRDARPVCFNCNRPGHYAASCNVQNNSQNYPRRPTIRWSAQNSSNYDRFYDNRFTDRPGNRDFVVPNHPRTQTYRGANINNYGRNNYRENGNRNTNQRSVTFANSRNRSPSRNFYNDRTTPPEKKSKKLPKQHRRRQLRRVGATLALNDNLLNVYGNIDNRKPMKILIDTGSYYNVISAHLAKHIKPLAKPLILYAAGNVQIPVLGKTTLHIRLGTFETKIKALVIKTLPVNLLLGESFLRQNRALLDFNYSCLMLFNNYKRFKIPFVKNKDDDINDIFDEKLANVENKKYKMTIKHDVILDIDNPVNIPVVFNIPDTFKNFSNYRFELEPALFNKNQLLSCATPMTMKVRITLRCYYWYVKK</sequence>
<dbReference type="GO" id="GO:0008270">
    <property type="term" value="F:zinc ion binding"/>
    <property type="evidence" value="ECO:0007669"/>
    <property type="project" value="UniProtKB-KW"/>
</dbReference>
<dbReference type="SUPFAM" id="SSF57756">
    <property type="entry name" value="Retrovirus zinc finger-like domains"/>
    <property type="match status" value="1"/>
</dbReference>
<dbReference type="SMART" id="SM00343">
    <property type="entry name" value="ZnF_C2HC"/>
    <property type="match status" value="1"/>
</dbReference>
<evidence type="ECO:0000313" key="4">
    <source>
        <dbReference type="EMBL" id="KAK5647855.1"/>
    </source>
</evidence>
<dbReference type="PANTHER" id="PTHR33194">
    <property type="entry name" value="ZINC KNUCKLE DOMAINCONTAINING PROTEIN"/>
    <property type="match status" value="1"/>
</dbReference>
<comment type="caution">
    <text evidence="4">The sequence shown here is derived from an EMBL/GenBank/DDBJ whole genome shotgun (WGS) entry which is preliminary data.</text>
</comment>
<dbReference type="InterPro" id="IPR021109">
    <property type="entry name" value="Peptidase_aspartic_dom_sf"/>
</dbReference>
<dbReference type="InterPro" id="IPR036875">
    <property type="entry name" value="Znf_CCHC_sf"/>
</dbReference>
<feature type="region of interest" description="Disordered" evidence="2">
    <location>
        <begin position="297"/>
        <end position="377"/>
    </location>
</feature>
<keyword evidence="1" id="KW-0862">Zinc</keyword>
<dbReference type="Pfam" id="PF03732">
    <property type="entry name" value="Retrotrans_gag"/>
    <property type="match status" value="1"/>
</dbReference>
<keyword evidence="1" id="KW-0863">Zinc-finger</keyword>
<gene>
    <name evidence="4" type="ORF">RI129_002747</name>
</gene>
<feature type="compositionally biased region" description="Polar residues" evidence="2">
    <location>
        <begin position="337"/>
        <end position="359"/>
    </location>
</feature>
<feature type="region of interest" description="Disordered" evidence="2">
    <location>
        <begin position="216"/>
        <end position="241"/>
    </location>
</feature>
<feature type="compositionally biased region" description="Low complexity" evidence="2">
    <location>
        <begin position="314"/>
        <end position="325"/>
    </location>
</feature>
<feature type="compositionally biased region" description="Basic residues" evidence="2">
    <location>
        <begin position="365"/>
        <end position="377"/>
    </location>
</feature>
<proteinExistence type="predicted"/>
<dbReference type="PROSITE" id="PS50158">
    <property type="entry name" value="ZF_CCHC"/>
    <property type="match status" value="1"/>
</dbReference>
<dbReference type="InterPro" id="IPR001878">
    <property type="entry name" value="Znf_CCHC"/>
</dbReference>
<dbReference type="Proteomes" id="UP001329430">
    <property type="component" value="Chromosome 2"/>
</dbReference>
<dbReference type="GO" id="GO:0003676">
    <property type="term" value="F:nucleic acid binding"/>
    <property type="evidence" value="ECO:0007669"/>
    <property type="project" value="InterPro"/>
</dbReference>
<dbReference type="CDD" id="cd00303">
    <property type="entry name" value="retropepsin_like"/>
    <property type="match status" value="1"/>
</dbReference>
<organism evidence="4 5">
    <name type="scientific">Pyrocoelia pectoralis</name>
    <dbReference type="NCBI Taxonomy" id="417401"/>
    <lineage>
        <taxon>Eukaryota</taxon>
        <taxon>Metazoa</taxon>
        <taxon>Ecdysozoa</taxon>
        <taxon>Arthropoda</taxon>
        <taxon>Hexapoda</taxon>
        <taxon>Insecta</taxon>
        <taxon>Pterygota</taxon>
        <taxon>Neoptera</taxon>
        <taxon>Endopterygota</taxon>
        <taxon>Coleoptera</taxon>
        <taxon>Polyphaga</taxon>
        <taxon>Elateriformia</taxon>
        <taxon>Elateroidea</taxon>
        <taxon>Lampyridae</taxon>
        <taxon>Lampyrinae</taxon>
        <taxon>Pyrocoelia</taxon>
    </lineage>
</organism>
<dbReference type="Gene3D" id="2.40.70.10">
    <property type="entry name" value="Acid Proteases"/>
    <property type="match status" value="1"/>
</dbReference>
<reference evidence="4 5" key="1">
    <citation type="journal article" date="2024" name="Insects">
        <title>An Improved Chromosome-Level Genome Assembly of the Firefly Pyrocoelia pectoralis.</title>
        <authorList>
            <person name="Fu X."/>
            <person name="Meyer-Rochow V.B."/>
            <person name="Ballantyne L."/>
            <person name="Zhu X."/>
        </authorList>
    </citation>
    <scope>NUCLEOTIDE SEQUENCE [LARGE SCALE GENOMIC DNA]</scope>
    <source>
        <strain evidence="4">XCY_ONT2</strain>
    </source>
</reference>
<keyword evidence="1" id="KW-0479">Metal-binding</keyword>
<evidence type="ECO:0000259" key="3">
    <source>
        <dbReference type="PROSITE" id="PS50158"/>
    </source>
</evidence>
<name>A0AAN7ZI54_9COLE</name>
<keyword evidence="5" id="KW-1185">Reference proteome</keyword>
<protein>
    <recommendedName>
        <fullName evidence="3">CCHC-type domain-containing protein</fullName>
    </recommendedName>
</protein>
<accession>A0AAN7ZI54</accession>
<dbReference type="AlphaFoldDB" id="A0AAN7ZI54"/>
<evidence type="ECO:0000256" key="2">
    <source>
        <dbReference type="SAM" id="MobiDB-lite"/>
    </source>
</evidence>
<evidence type="ECO:0000313" key="5">
    <source>
        <dbReference type="Proteomes" id="UP001329430"/>
    </source>
</evidence>
<dbReference type="Pfam" id="PF13975">
    <property type="entry name" value="gag-asp_proteas"/>
    <property type="match status" value="1"/>
</dbReference>
<dbReference type="EMBL" id="JAVRBK010000002">
    <property type="protein sequence ID" value="KAK5647855.1"/>
    <property type="molecule type" value="Genomic_DNA"/>
</dbReference>
<dbReference type="SUPFAM" id="SSF50630">
    <property type="entry name" value="Acid proteases"/>
    <property type="match status" value="1"/>
</dbReference>
<evidence type="ECO:0000256" key="1">
    <source>
        <dbReference type="PROSITE-ProRule" id="PRU00047"/>
    </source>
</evidence>